<reference evidence="3 4" key="1">
    <citation type="submission" date="2023-12" db="EMBL/GenBank/DDBJ databases">
        <title>Description of an unclassified Opitutus bacterium of Verrucomicrobiota.</title>
        <authorList>
            <person name="Zhang D.-F."/>
        </authorList>
    </citation>
    <scope>NUCLEOTIDE SEQUENCE [LARGE SCALE GENOMIC DNA]</scope>
    <source>
        <strain evidence="3 4">WL0086</strain>
    </source>
</reference>
<proteinExistence type="inferred from homology"/>
<dbReference type="Gene3D" id="3.40.50.720">
    <property type="entry name" value="NAD(P)-binding Rossmann-like Domain"/>
    <property type="match status" value="1"/>
</dbReference>
<name>A0ABZ1CB27_9BACT</name>
<evidence type="ECO:0000259" key="2">
    <source>
        <dbReference type="Pfam" id="PF01370"/>
    </source>
</evidence>
<evidence type="ECO:0000256" key="1">
    <source>
        <dbReference type="ARBA" id="ARBA00007637"/>
    </source>
</evidence>
<evidence type="ECO:0000313" key="4">
    <source>
        <dbReference type="Proteomes" id="UP000738431"/>
    </source>
</evidence>
<feature type="domain" description="NAD-dependent epimerase/dehydratase" evidence="2">
    <location>
        <begin position="3"/>
        <end position="268"/>
    </location>
</feature>
<sequence length="358" mass="38280">MKILITGICGFVGSTLAEAFHASGSGHELIGLDNFIRPGSESNRARLKALGIKLHHGDIRAASDLEGLPAVDWVIDAAANPSVLAGVDGKTSSRQLIEHNLTGTINMLEFCKAHGAGFTLLSTSRVYSIPPLADLPVEIHRGAFRPDPTGELPTGVSAAGVSETFTTQAPVSLYGATKVASEALALEYGCTFNFPVFVNRCGVMAGAGQFGRPDQGIFAFWLNSHLRRRPLKYIGFDGQGHQVRDCLHPRDLVPLLAKQFAAGTSTAAGDRIINVAGGAPSAMSLRQLTAWCDDRFGAHPVATQAEPRPFDIPWMVLDAAKAEQVWGWRPETSTLAILEEIAAHADQHPDWLDVSAPF</sequence>
<comment type="similarity">
    <text evidence="1">Belongs to the NAD(P)-dependent epimerase/dehydratase family.</text>
</comment>
<dbReference type="Pfam" id="PF01370">
    <property type="entry name" value="Epimerase"/>
    <property type="match status" value="1"/>
</dbReference>
<dbReference type="RefSeq" id="WP_221032958.1">
    <property type="nucleotide sequence ID" value="NZ_CP139781.1"/>
</dbReference>
<organism evidence="3 4">
    <name type="scientific">Actomonas aquatica</name>
    <dbReference type="NCBI Taxonomy" id="2866162"/>
    <lineage>
        <taxon>Bacteria</taxon>
        <taxon>Pseudomonadati</taxon>
        <taxon>Verrucomicrobiota</taxon>
        <taxon>Opitutia</taxon>
        <taxon>Opitutales</taxon>
        <taxon>Opitutaceae</taxon>
        <taxon>Actomonas</taxon>
    </lineage>
</organism>
<dbReference type="PANTHER" id="PTHR43000">
    <property type="entry name" value="DTDP-D-GLUCOSE 4,6-DEHYDRATASE-RELATED"/>
    <property type="match status" value="1"/>
</dbReference>
<evidence type="ECO:0000313" key="3">
    <source>
        <dbReference type="EMBL" id="WRQ88522.1"/>
    </source>
</evidence>
<dbReference type="EMBL" id="CP139781">
    <property type="protein sequence ID" value="WRQ88522.1"/>
    <property type="molecule type" value="Genomic_DNA"/>
</dbReference>
<gene>
    <name evidence="3" type="ORF">K1X11_003845</name>
</gene>
<dbReference type="InterPro" id="IPR001509">
    <property type="entry name" value="Epimerase_deHydtase"/>
</dbReference>
<accession>A0ABZ1CB27</accession>
<dbReference type="SUPFAM" id="SSF51735">
    <property type="entry name" value="NAD(P)-binding Rossmann-fold domains"/>
    <property type="match status" value="1"/>
</dbReference>
<keyword evidence="4" id="KW-1185">Reference proteome</keyword>
<protein>
    <submittedName>
        <fullName evidence="3">NAD-dependent epimerase/dehydratase family protein</fullName>
    </submittedName>
</protein>
<dbReference type="InterPro" id="IPR036291">
    <property type="entry name" value="NAD(P)-bd_dom_sf"/>
</dbReference>
<dbReference type="Proteomes" id="UP000738431">
    <property type="component" value="Chromosome"/>
</dbReference>